<dbReference type="EMBL" id="CP003600">
    <property type="protein sequence ID" value="AFY95208.1"/>
    <property type="molecule type" value="Genomic_DNA"/>
</dbReference>
<reference evidence="1 2" key="1">
    <citation type="submission" date="2012-05" db="EMBL/GenBank/DDBJ databases">
        <title>Finished chromosome of genome of Chamaesiphon sp. PCC 6605.</title>
        <authorList>
            <consortium name="US DOE Joint Genome Institute"/>
            <person name="Gugger M."/>
            <person name="Coursin T."/>
            <person name="Rippka R."/>
            <person name="Tandeau De Marsac N."/>
            <person name="Huntemann M."/>
            <person name="Wei C.-L."/>
            <person name="Han J."/>
            <person name="Detter J.C."/>
            <person name="Han C."/>
            <person name="Tapia R."/>
            <person name="Chen A."/>
            <person name="Kyrpides N."/>
            <person name="Mavromatis K."/>
            <person name="Markowitz V."/>
            <person name="Szeto E."/>
            <person name="Ivanova N."/>
            <person name="Pagani I."/>
            <person name="Pati A."/>
            <person name="Goodwin L."/>
            <person name="Nordberg H.P."/>
            <person name="Cantor M.N."/>
            <person name="Hua S.X."/>
            <person name="Woyke T."/>
            <person name="Kerfeld C.A."/>
        </authorList>
    </citation>
    <scope>NUCLEOTIDE SEQUENCE [LARGE SCALE GENOMIC DNA]</scope>
    <source>
        <strain evidence="2">ATCC 27169 / PCC 6605</strain>
    </source>
</reference>
<dbReference type="HOGENOM" id="CLU_444606_0_0_3"/>
<evidence type="ECO:0000313" key="2">
    <source>
        <dbReference type="Proteomes" id="UP000010366"/>
    </source>
</evidence>
<proteinExistence type="predicted"/>
<dbReference type="RefSeq" id="WP_015161317.1">
    <property type="nucleotide sequence ID" value="NC_019697.1"/>
</dbReference>
<keyword evidence="2" id="KW-1185">Reference proteome</keyword>
<accession>K9UKM3</accession>
<dbReference type="AlphaFoldDB" id="K9UKM3"/>
<name>K9UKM3_CHAP6</name>
<dbReference type="KEGG" id="cmp:Cha6605_4267"/>
<protein>
    <submittedName>
        <fullName evidence="1">Uncharacterized protein</fullName>
    </submittedName>
</protein>
<dbReference type="OrthoDB" id="9816714at2"/>
<gene>
    <name evidence="1" type="ORF">Cha6605_4267</name>
</gene>
<dbReference type="Proteomes" id="UP000010366">
    <property type="component" value="Chromosome"/>
</dbReference>
<evidence type="ECO:0000313" key="1">
    <source>
        <dbReference type="EMBL" id="AFY95208.1"/>
    </source>
</evidence>
<organism evidence="1 2">
    <name type="scientific">Chamaesiphon minutus (strain ATCC 27169 / PCC 6605)</name>
    <dbReference type="NCBI Taxonomy" id="1173020"/>
    <lineage>
        <taxon>Bacteria</taxon>
        <taxon>Bacillati</taxon>
        <taxon>Cyanobacteriota</taxon>
        <taxon>Cyanophyceae</taxon>
        <taxon>Gomontiellales</taxon>
        <taxon>Chamaesiphonaceae</taxon>
        <taxon>Chamaesiphon</taxon>
    </lineage>
</organism>
<sequence>MITSKKSQSMQVPKLLADHLRWMVVLAQLRELEGKEHRYPVKQLVADLQLDNLFAKPTGEVEREPVVGLSKKAWEIWFCGKSVDKGESPLNSIYQCRSFYGLDAPNNLLQRLNKLLDLAIDRHKTLEPEARRGKKDSKYDRYLEQWGNYALQLVALNGGWESFSSKNSLVEIKDLWVGITPPRVEMTGLDRESLIQRIIYLDSDRYVQVVTTAIGSLYPLWFFKSQERKELLNRIAERDREMKKALPKRDLYIDVNTHIGQMAGLPYPLGVADELLAYCWDVEIQDVGTHVSESAWSPVAIQSIARELQNEYWSPPLLFTMWGDEFPLPDDDKHNYPIPLIALTQGGDRFGELYRRIAIEEKPLADLSIGIEPHTYGEKILDRLNSQKVNIAERHHYTRTQLLTDALNVDLIASYFPVSLSLQVNPNYQQLSTADLYQKWGNVGDAFNYSCPQLVLAGGLFLARQAKATDLIIDLGIYLHTVELLIRNLRPEWDSIERYFPQLALNDVDKKQAAAQAIREACQVVAKKNKLVKGGDLVGANAIAEILTQVAIDMLTALVPLPSDLNTHPQPEALQILQQQHQECRTQIDDWGWAKLLESVQFTSVYIACELFTG</sequence>